<protein>
    <submittedName>
        <fullName evidence="2">Uncharacterized protein</fullName>
    </submittedName>
</protein>
<proteinExistence type="predicted"/>
<sequence length="114" mass="12474">MLLRVAAVALLIASPAAAQMFYEDFRDEAERTRVDGPWARYQTHVLKLSQDRYAVLFRPGFVDAPTAIRAVAPLCAARGRSAVGEGTLAPVDLVRENGEDSVLQGYRVICAKPE</sequence>
<evidence type="ECO:0000313" key="3">
    <source>
        <dbReference type="Proteomes" id="UP000277498"/>
    </source>
</evidence>
<feature type="signal peptide" evidence="1">
    <location>
        <begin position="1"/>
        <end position="18"/>
    </location>
</feature>
<dbReference type="Proteomes" id="UP000277498">
    <property type="component" value="Unassembled WGS sequence"/>
</dbReference>
<organism evidence="2 3">
    <name type="scientific">Pseudogemmobacter humi</name>
    <dbReference type="NCBI Taxonomy" id="2483812"/>
    <lineage>
        <taxon>Bacteria</taxon>
        <taxon>Pseudomonadati</taxon>
        <taxon>Pseudomonadota</taxon>
        <taxon>Alphaproteobacteria</taxon>
        <taxon>Rhodobacterales</taxon>
        <taxon>Paracoccaceae</taxon>
        <taxon>Pseudogemmobacter</taxon>
    </lineage>
</organism>
<dbReference type="EMBL" id="UXAW01000070">
    <property type="protein sequence ID" value="VDC28565.1"/>
    <property type="molecule type" value="Genomic_DNA"/>
</dbReference>
<accession>A0A3P5WZE1</accession>
<feature type="chain" id="PRO_5018186819" evidence="1">
    <location>
        <begin position="19"/>
        <end position="114"/>
    </location>
</feature>
<reference evidence="2 3" key="1">
    <citation type="submission" date="2018-11" db="EMBL/GenBank/DDBJ databases">
        <authorList>
            <person name="Criscuolo A."/>
        </authorList>
    </citation>
    <scope>NUCLEOTIDE SEQUENCE [LARGE SCALE GENOMIC DNA]</scope>
    <source>
        <strain evidence="2">ACIP111625</strain>
    </source>
</reference>
<dbReference type="AlphaFoldDB" id="A0A3P5WZE1"/>
<keyword evidence="1" id="KW-0732">Signal</keyword>
<dbReference type="OrthoDB" id="7861105at2"/>
<keyword evidence="3" id="KW-1185">Reference proteome</keyword>
<evidence type="ECO:0000256" key="1">
    <source>
        <dbReference type="SAM" id="SignalP"/>
    </source>
</evidence>
<dbReference type="RefSeq" id="WP_124086880.1">
    <property type="nucleotide sequence ID" value="NZ_UXAW01000070.1"/>
</dbReference>
<gene>
    <name evidence="2" type="ORF">XINFAN_02143</name>
</gene>
<evidence type="ECO:0000313" key="2">
    <source>
        <dbReference type="EMBL" id="VDC28565.1"/>
    </source>
</evidence>
<name>A0A3P5WZE1_9RHOB</name>